<gene>
    <name evidence="2" type="ORF">Mterra_03642</name>
</gene>
<feature type="compositionally biased region" description="Basic and acidic residues" evidence="1">
    <location>
        <begin position="596"/>
        <end position="609"/>
    </location>
</feature>
<dbReference type="Proteomes" id="UP000265715">
    <property type="component" value="Unassembled WGS sequence"/>
</dbReference>
<feature type="region of interest" description="Disordered" evidence="1">
    <location>
        <begin position="596"/>
        <end position="660"/>
    </location>
</feature>
<evidence type="ECO:0000256" key="1">
    <source>
        <dbReference type="SAM" id="MobiDB-lite"/>
    </source>
</evidence>
<evidence type="ECO:0000313" key="3">
    <source>
        <dbReference type="Proteomes" id="UP000265715"/>
    </source>
</evidence>
<comment type="caution">
    <text evidence="2">The sequence shown here is derived from an EMBL/GenBank/DDBJ whole genome shotgun (WGS) entry which is preliminary data.</text>
</comment>
<feature type="region of interest" description="Disordered" evidence="1">
    <location>
        <begin position="47"/>
        <end position="68"/>
    </location>
</feature>
<keyword evidence="3" id="KW-1185">Reference proteome</keyword>
<sequence>MGLEVGLAALPLDGVAVEVVGGAAGHLAAEAALVALEEDRHAWQGVEHRRRQPDAAERVGGGGVAQAPAAQVGEDANRVVRADEVEAHGRHGLGVGAVDAGEFGQHAAAAEEGPAPGVAQHHLAAHGVVHQGVELVALEPARVALPDLGHQVGVGLDRAGRAAQLGVESLAVDDALGVVHAQAVEAESQPVLHDLEQVALHPGVGGVELGQAAETAVGVVGGGVAGHQGPLLDEVPAPVGRAAAPLDHVLEGEEAQSRVVGHEVEDHPDAALVGLVEGLLQQRLVAELGRDLEIGMRVVAVGRAGGEEGVEVDEAHALLLQVGQLLDEARQVAAVVLVAAVVARRGVTPLGDEGLGGAGVLVPGLVEVVLVGGEGLLVVGGVAVGETVEEDLVAHPAAHPVERREGLLGRAEGAEALLLAAGAHHPDAVLARRGRDGRPPQLYARVGQLPVHGVAFGGLEVGLLHRALARLEAHRELARRLRDVAHRPRVVLEAQRLRLVLGGLVGLGPHLAEGVEAALPVVHAALGLGVHLRGAEGGVVAHVLRPLPVDEELVLHDPGLELHAQAPGAVVLLVHRQLGPVVEAAPQAHRAHLEARRGVVGEGDRDFGRAGEGQQGHQQQGQPPRQGVHARHYRSTSRAHGPGSMKTAAVRPGTRNTPSR</sequence>
<dbReference type="EMBL" id="QXDL01000257">
    <property type="protein sequence ID" value="RIH78822.1"/>
    <property type="molecule type" value="Genomic_DNA"/>
</dbReference>
<accession>A0A399E9V8</accession>
<reference evidence="2 3" key="1">
    <citation type="submission" date="2018-08" db="EMBL/GenBank/DDBJ databases">
        <title>Meiothermus terrae DSM 26712 genome sequencing project.</title>
        <authorList>
            <person name="Da Costa M.S."/>
            <person name="Albuquerque L."/>
            <person name="Raposo P."/>
            <person name="Froufe H.J.C."/>
            <person name="Barroso C.S."/>
            <person name="Egas C."/>
        </authorList>
    </citation>
    <scope>NUCLEOTIDE SEQUENCE [LARGE SCALE GENOMIC DNA]</scope>
    <source>
        <strain evidence="2 3">DSM 26712</strain>
    </source>
</reference>
<protein>
    <submittedName>
        <fullName evidence="2">Uncharacterized protein</fullName>
    </submittedName>
</protein>
<feature type="compositionally biased region" description="Basic residues" evidence="1">
    <location>
        <begin position="628"/>
        <end position="637"/>
    </location>
</feature>
<proteinExistence type="predicted"/>
<organism evidence="2 3">
    <name type="scientific">Calidithermus terrae</name>
    <dbReference type="NCBI Taxonomy" id="1408545"/>
    <lineage>
        <taxon>Bacteria</taxon>
        <taxon>Thermotogati</taxon>
        <taxon>Deinococcota</taxon>
        <taxon>Deinococci</taxon>
        <taxon>Thermales</taxon>
        <taxon>Thermaceae</taxon>
        <taxon>Calidithermus</taxon>
    </lineage>
</organism>
<feature type="compositionally biased region" description="Low complexity" evidence="1">
    <location>
        <begin position="615"/>
        <end position="627"/>
    </location>
</feature>
<name>A0A399E9V8_9DEIN</name>
<dbReference type="AlphaFoldDB" id="A0A399E9V8"/>
<evidence type="ECO:0000313" key="2">
    <source>
        <dbReference type="EMBL" id="RIH78822.1"/>
    </source>
</evidence>